<sequence>VCSSDLEERVDLRGMLRRMIGHPVKDAQSYKKRDALKDIDATSPPILIIHGGQDKQVGIHQAYVLEDALKQRGTQIDTFYQLAEGPVPRPVAMRLAIQRILHWMKEIEELQK</sequence>
<gene>
    <name evidence="2" type="ORF">EQ811_16975</name>
</gene>
<dbReference type="Pfam" id="PF00326">
    <property type="entry name" value="Peptidase_S9"/>
    <property type="match status" value="1"/>
</dbReference>
<dbReference type="AlphaFoldDB" id="A0A7Z7YS35"/>
<dbReference type="SUPFAM" id="SSF53474">
    <property type="entry name" value="alpha/beta-Hydrolases"/>
    <property type="match status" value="1"/>
</dbReference>
<name>A0A7Z7YS35_STACP</name>
<organism evidence="2 3">
    <name type="scientific">Staphylococcus capitis</name>
    <dbReference type="NCBI Taxonomy" id="29388"/>
    <lineage>
        <taxon>Bacteria</taxon>
        <taxon>Bacillati</taxon>
        <taxon>Bacillota</taxon>
        <taxon>Bacilli</taxon>
        <taxon>Bacillales</taxon>
        <taxon>Staphylococcaceae</taxon>
        <taxon>Staphylococcus</taxon>
    </lineage>
</organism>
<dbReference type="GO" id="GO:0008236">
    <property type="term" value="F:serine-type peptidase activity"/>
    <property type="evidence" value="ECO:0007669"/>
    <property type="project" value="InterPro"/>
</dbReference>
<dbReference type="GO" id="GO:0006508">
    <property type="term" value="P:proteolysis"/>
    <property type="evidence" value="ECO:0007669"/>
    <property type="project" value="InterPro"/>
</dbReference>
<dbReference type="InterPro" id="IPR029058">
    <property type="entry name" value="AB_hydrolase_fold"/>
</dbReference>
<feature type="domain" description="Peptidase S9 prolyl oligopeptidase catalytic" evidence="1">
    <location>
        <begin position="21"/>
        <end position="106"/>
    </location>
</feature>
<dbReference type="InterPro" id="IPR001375">
    <property type="entry name" value="Peptidase_S9_cat"/>
</dbReference>
<comment type="caution">
    <text evidence="2">The sequence shown here is derived from an EMBL/GenBank/DDBJ whole genome shotgun (WGS) entry which is preliminary data.</text>
</comment>
<feature type="non-terminal residue" evidence="2">
    <location>
        <position position="1"/>
    </location>
</feature>
<dbReference type="RefSeq" id="WP_154812480.1">
    <property type="nucleotide sequence ID" value="NZ_SCHC01000843.1"/>
</dbReference>
<accession>A0A7Z7YS35</accession>
<dbReference type="Gene3D" id="3.40.50.1820">
    <property type="entry name" value="alpha/beta hydrolase"/>
    <property type="match status" value="1"/>
</dbReference>
<evidence type="ECO:0000313" key="3">
    <source>
        <dbReference type="Proteomes" id="UP000291949"/>
    </source>
</evidence>
<protein>
    <submittedName>
        <fullName evidence="2">S9 family peptidase</fullName>
    </submittedName>
</protein>
<evidence type="ECO:0000259" key="1">
    <source>
        <dbReference type="Pfam" id="PF00326"/>
    </source>
</evidence>
<dbReference type="EMBL" id="SCHC01000843">
    <property type="protein sequence ID" value="TBW67680.1"/>
    <property type="molecule type" value="Genomic_DNA"/>
</dbReference>
<reference evidence="2 3" key="1">
    <citation type="journal article" date="2019" name="Sci. Transl. Med.">
        <title>Quorum sensing between bacterial species on the skin protects against epidermal injury in atopic dermatitis.</title>
        <authorList>
            <person name="Williams M.R."/>
        </authorList>
    </citation>
    <scope>NUCLEOTIDE SEQUENCE [LARGE SCALE GENOMIC DNA]</scope>
    <source>
        <strain evidence="2 3">H8</strain>
    </source>
</reference>
<proteinExistence type="predicted"/>
<dbReference type="Proteomes" id="UP000291949">
    <property type="component" value="Unassembled WGS sequence"/>
</dbReference>
<evidence type="ECO:0000313" key="2">
    <source>
        <dbReference type="EMBL" id="TBW67680.1"/>
    </source>
</evidence>